<comment type="caution">
    <text evidence="2">The sequence shown here is derived from an EMBL/GenBank/DDBJ whole genome shotgun (WGS) entry which is preliminary data.</text>
</comment>
<dbReference type="SUPFAM" id="SSF53756">
    <property type="entry name" value="UDP-Glycosyltransferase/glycogen phosphorylase"/>
    <property type="match status" value="1"/>
</dbReference>
<dbReference type="EMBL" id="BARV01005043">
    <property type="protein sequence ID" value="GAI10428.1"/>
    <property type="molecule type" value="Genomic_DNA"/>
</dbReference>
<feature type="domain" description="Glycosyltransferase subfamily 4-like N-terminal" evidence="1">
    <location>
        <begin position="20"/>
        <end position="195"/>
    </location>
</feature>
<dbReference type="AlphaFoldDB" id="X1KUR0"/>
<dbReference type="Pfam" id="PF13439">
    <property type="entry name" value="Glyco_transf_4"/>
    <property type="match status" value="1"/>
</dbReference>
<dbReference type="InterPro" id="IPR028098">
    <property type="entry name" value="Glyco_trans_4-like_N"/>
</dbReference>
<protein>
    <recommendedName>
        <fullName evidence="1">Glycosyltransferase subfamily 4-like N-terminal domain-containing protein</fullName>
    </recommendedName>
</protein>
<evidence type="ECO:0000259" key="1">
    <source>
        <dbReference type="Pfam" id="PF13439"/>
    </source>
</evidence>
<sequence length="230" mass="27087">MNILLVQETDWLKRNPHQQHHLADNLSLRGHKVRVIDYELLWPGEKKKELFSRRQIFSGIFKTCREASVTVIRPGIIKVRCLDYISLIFSHKREIERQIREFTPDVIIGFGILNAYLAMKSSRRNNISFIYYWIDILHTLIPFKPFQNIAKLVERKTLEQADKVLVINERLRTLVIKLGANPKRTSVLRAGVNLAQFRKDNRSKIRTEHGIEKDDIVLFFMGWLYNFSGL</sequence>
<gene>
    <name evidence="2" type="ORF">S06H3_10738</name>
</gene>
<proteinExistence type="predicted"/>
<reference evidence="2" key="1">
    <citation type="journal article" date="2014" name="Front. Microbiol.">
        <title>High frequency of phylogenetically diverse reductive dehalogenase-homologous genes in deep subseafloor sedimentary metagenomes.</title>
        <authorList>
            <person name="Kawai M."/>
            <person name="Futagami T."/>
            <person name="Toyoda A."/>
            <person name="Takaki Y."/>
            <person name="Nishi S."/>
            <person name="Hori S."/>
            <person name="Arai W."/>
            <person name="Tsubouchi T."/>
            <person name="Morono Y."/>
            <person name="Uchiyama I."/>
            <person name="Ito T."/>
            <person name="Fujiyama A."/>
            <person name="Inagaki F."/>
            <person name="Takami H."/>
        </authorList>
    </citation>
    <scope>NUCLEOTIDE SEQUENCE</scope>
    <source>
        <strain evidence="2">Expedition CK06-06</strain>
    </source>
</reference>
<feature type="non-terminal residue" evidence="2">
    <location>
        <position position="230"/>
    </location>
</feature>
<accession>X1KUR0</accession>
<evidence type="ECO:0000313" key="2">
    <source>
        <dbReference type="EMBL" id="GAI10428.1"/>
    </source>
</evidence>
<name>X1KUR0_9ZZZZ</name>
<dbReference type="Gene3D" id="3.40.50.2000">
    <property type="entry name" value="Glycogen Phosphorylase B"/>
    <property type="match status" value="1"/>
</dbReference>
<organism evidence="2">
    <name type="scientific">marine sediment metagenome</name>
    <dbReference type="NCBI Taxonomy" id="412755"/>
    <lineage>
        <taxon>unclassified sequences</taxon>
        <taxon>metagenomes</taxon>
        <taxon>ecological metagenomes</taxon>
    </lineage>
</organism>